<dbReference type="OrthoDB" id="10250282at2759"/>
<gene>
    <name evidence="4" type="ORF">GTA08_BOTSDO12899</name>
</gene>
<keyword evidence="5" id="KW-1185">Reference proteome</keyword>
<dbReference type="SUPFAM" id="SSF56601">
    <property type="entry name" value="beta-lactamase/transpeptidase-like"/>
    <property type="match status" value="1"/>
</dbReference>
<dbReference type="Pfam" id="PF26335">
    <property type="entry name" value="ARB_00930_C"/>
    <property type="match status" value="1"/>
</dbReference>
<feature type="domain" description="Beta-lactamase-related" evidence="2">
    <location>
        <begin position="127"/>
        <end position="465"/>
    </location>
</feature>
<feature type="domain" description="Beta-lactamase-like ARB-00930-like C-terminal" evidence="3">
    <location>
        <begin position="484"/>
        <end position="627"/>
    </location>
</feature>
<dbReference type="InterPro" id="IPR058664">
    <property type="entry name" value="ARB_00930-like_C"/>
</dbReference>
<dbReference type="Proteomes" id="UP000572817">
    <property type="component" value="Unassembled WGS sequence"/>
</dbReference>
<reference evidence="4" key="1">
    <citation type="submission" date="2020-04" db="EMBL/GenBank/DDBJ databases">
        <title>Genome Assembly and Annotation of Botryosphaeria dothidea sdau 11-99, a Latent Pathogen of Apple Fruit Ring Rot in China.</title>
        <authorList>
            <person name="Yu C."/>
            <person name="Diao Y."/>
            <person name="Lu Q."/>
            <person name="Zhao J."/>
            <person name="Cui S."/>
            <person name="Peng C."/>
            <person name="He B."/>
            <person name="Liu H."/>
        </authorList>
    </citation>
    <scope>NUCLEOTIDE SEQUENCE [LARGE SCALE GENOMIC DNA]</scope>
    <source>
        <strain evidence="4">Sdau11-99</strain>
    </source>
</reference>
<feature type="signal peptide" evidence="1">
    <location>
        <begin position="1"/>
        <end position="30"/>
    </location>
</feature>
<dbReference type="AlphaFoldDB" id="A0A8H4NDQ9"/>
<dbReference type="InterPro" id="IPR051478">
    <property type="entry name" value="Beta-lactamase-like_AB/R"/>
</dbReference>
<dbReference type="PANTHER" id="PTHR22935">
    <property type="entry name" value="PENICILLIN-BINDING PROTEIN"/>
    <property type="match status" value="1"/>
</dbReference>
<name>A0A8H4NDQ9_9PEZI</name>
<dbReference type="InterPro" id="IPR001466">
    <property type="entry name" value="Beta-lactam-related"/>
</dbReference>
<evidence type="ECO:0000259" key="3">
    <source>
        <dbReference type="Pfam" id="PF26335"/>
    </source>
</evidence>
<evidence type="ECO:0000259" key="2">
    <source>
        <dbReference type="Pfam" id="PF00144"/>
    </source>
</evidence>
<evidence type="ECO:0000313" key="5">
    <source>
        <dbReference type="Proteomes" id="UP000572817"/>
    </source>
</evidence>
<keyword evidence="1" id="KW-0732">Signal</keyword>
<dbReference type="PANTHER" id="PTHR22935:SF97">
    <property type="entry name" value="BETA-LACTAMASE-RELATED DOMAIN-CONTAINING PROTEIN"/>
    <property type="match status" value="1"/>
</dbReference>
<dbReference type="InterPro" id="IPR012338">
    <property type="entry name" value="Beta-lactam/transpept-like"/>
</dbReference>
<dbReference type="Gene3D" id="3.40.710.10">
    <property type="entry name" value="DD-peptidase/beta-lactamase superfamily"/>
    <property type="match status" value="1"/>
</dbReference>
<sequence length="628" mass="66839">MRRSLVAHPPSRLRLLVGLVLATRAVLADAASSSRWPQAPDSYAPVVAYQKCPFNGQLFPPPAGAATAPAILAAESALRAQLDAAVQQPGEGVLANVDVNGTFFSVAVFSAADDDGEGASPFFDYHYAVPGMENATGGRELDNESVYRIGSVSKLLTVYALLAERGDRDFGTPITEFMGDLVDDSNGEYGEDGFERIRWEDITIEALAAQIAGIPRDYGWPDYTTQTNGSSLPLLGVNSSKLQLDDIPECGLPAPQFSPDLPLCSREQFIDGLNKLGPYFPAFESATYSNAGFRLLGHALESMTGEPFDNTFNRQLVDRLGLSATTVTTPLDDSHGVIPGGKTAAWWGLDLGGENPAGSIYSNINDLTTIGRSILRSTILPRPLTRRWFKPHSRTSDDAHHVGAPWEIASTRIPLDNTTTNATARIDFYTKTGNVGAYSATLGLDPDREWGYVVLGAGPASAAPVFYLGDLVARTFAPAFEAAARAEATDLYAGTFVSEDSGANGTLTLAVLPGAPGIAVTAWISNGVDVLAALGAPGLAGSSVTGVTLYPARLRGVGKVAFRALMEPLPNADFGGPLESACQSWFTADPAQIADRMVDDVVVDVDAETGRAEWVEMRAWRERYVRKG</sequence>
<evidence type="ECO:0000313" key="4">
    <source>
        <dbReference type="EMBL" id="KAF4311427.1"/>
    </source>
</evidence>
<dbReference type="EMBL" id="WWBZ02000009">
    <property type="protein sequence ID" value="KAF4311427.1"/>
    <property type="molecule type" value="Genomic_DNA"/>
</dbReference>
<accession>A0A8H4NDQ9</accession>
<evidence type="ECO:0000256" key="1">
    <source>
        <dbReference type="SAM" id="SignalP"/>
    </source>
</evidence>
<organism evidence="4 5">
    <name type="scientific">Botryosphaeria dothidea</name>
    <dbReference type="NCBI Taxonomy" id="55169"/>
    <lineage>
        <taxon>Eukaryota</taxon>
        <taxon>Fungi</taxon>
        <taxon>Dikarya</taxon>
        <taxon>Ascomycota</taxon>
        <taxon>Pezizomycotina</taxon>
        <taxon>Dothideomycetes</taxon>
        <taxon>Dothideomycetes incertae sedis</taxon>
        <taxon>Botryosphaeriales</taxon>
        <taxon>Botryosphaeriaceae</taxon>
        <taxon>Botryosphaeria</taxon>
    </lineage>
</organism>
<protein>
    <submittedName>
        <fullName evidence="4">Beta-lactamase-like 1</fullName>
    </submittedName>
</protein>
<comment type="caution">
    <text evidence="4">The sequence shown here is derived from an EMBL/GenBank/DDBJ whole genome shotgun (WGS) entry which is preliminary data.</text>
</comment>
<feature type="chain" id="PRO_5034248080" evidence="1">
    <location>
        <begin position="31"/>
        <end position="628"/>
    </location>
</feature>
<dbReference type="Pfam" id="PF00144">
    <property type="entry name" value="Beta-lactamase"/>
    <property type="match status" value="1"/>
</dbReference>
<proteinExistence type="predicted"/>